<evidence type="ECO:0000313" key="4">
    <source>
        <dbReference type="Proteomes" id="UP000051085"/>
    </source>
</evidence>
<evidence type="ECO:0000256" key="1">
    <source>
        <dbReference type="SAM" id="MobiDB-lite"/>
    </source>
</evidence>
<accession>A0A922PU43</accession>
<dbReference type="AlphaFoldDB" id="A0A922PU43"/>
<proteinExistence type="predicted"/>
<evidence type="ECO:0000256" key="2">
    <source>
        <dbReference type="SAM" id="Phobius"/>
    </source>
</evidence>
<evidence type="ECO:0000313" key="3">
    <source>
        <dbReference type="EMBL" id="KRM35693.1"/>
    </source>
</evidence>
<organism evidence="3 4">
    <name type="scientific">Limosilactobacillus pontis DSM 8475</name>
    <dbReference type="NCBI Taxonomy" id="1423794"/>
    <lineage>
        <taxon>Bacteria</taxon>
        <taxon>Bacillati</taxon>
        <taxon>Bacillota</taxon>
        <taxon>Bacilli</taxon>
        <taxon>Lactobacillales</taxon>
        <taxon>Lactobacillaceae</taxon>
        <taxon>Limosilactobacillus</taxon>
    </lineage>
</organism>
<comment type="caution">
    <text evidence="3">The sequence shown here is derived from an EMBL/GenBank/DDBJ whole genome shotgun (WGS) entry which is preliminary data.</text>
</comment>
<feature type="region of interest" description="Disordered" evidence="1">
    <location>
        <begin position="56"/>
        <end position="78"/>
    </location>
</feature>
<keyword evidence="2" id="KW-1133">Transmembrane helix</keyword>
<name>A0A922PU43_9LACO</name>
<protein>
    <submittedName>
        <fullName evidence="3">Uncharacterized protein</fullName>
    </submittedName>
</protein>
<keyword evidence="2" id="KW-0812">Transmembrane</keyword>
<sequence>MNDFQQQLTQSSPESRQEWTGKFTSRLAIVLIGGLVGTILIFLTVKGVALFTDNGSQSGDFFPRPTGSPAIITSGLSR</sequence>
<dbReference type="Proteomes" id="UP000051085">
    <property type="component" value="Unassembled WGS sequence"/>
</dbReference>
<gene>
    <name evidence="3" type="ORF">FD34_GL000579</name>
</gene>
<dbReference type="EMBL" id="AZGO01000060">
    <property type="protein sequence ID" value="KRM35693.1"/>
    <property type="molecule type" value="Genomic_DNA"/>
</dbReference>
<reference evidence="3 4" key="1">
    <citation type="journal article" date="2015" name="Genome Announc.">
        <title>Expanding the biotechnology potential of lactobacilli through comparative genomics of 213 strains and associated genera.</title>
        <authorList>
            <person name="Sun Z."/>
            <person name="Harris H.M."/>
            <person name="McCann A."/>
            <person name="Guo C."/>
            <person name="Argimon S."/>
            <person name="Zhang W."/>
            <person name="Yang X."/>
            <person name="Jeffery I.B."/>
            <person name="Cooney J.C."/>
            <person name="Kagawa T.F."/>
            <person name="Liu W."/>
            <person name="Song Y."/>
            <person name="Salvetti E."/>
            <person name="Wrobel A."/>
            <person name="Rasinkangas P."/>
            <person name="Parkhill J."/>
            <person name="Rea M.C."/>
            <person name="O'Sullivan O."/>
            <person name="Ritari J."/>
            <person name="Douillard F.P."/>
            <person name="Paul Ross R."/>
            <person name="Yang R."/>
            <person name="Briner A.E."/>
            <person name="Felis G.E."/>
            <person name="de Vos W.M."/>
            <person name="Barrangou R."/>
            <person name="Klaenhammer T.R."/>
            <person name="Caufield P.W."/>
            <person name="Cui Y."/>
            <person name="Zhang H."/>
            <person name="O'Toole P.W."/>
        </authorList>
    </citation>
    <scope>NUCLEOTIDE SEQUENCE [LARGE SCALE GENOMIC DNA]</scope>
    <source>
        <strain evidence="3 4">DSM 8475</strain>
    </source>
</reference>
<feature type="transmembrane region" description="Helical" evidence="2">
    <location>
        <begin position="23"/>
        <end position="45"/>
    </location>
</feature>
<keyword evidence="2" id="KW-0472">Membrane</keyword>